<dbReference type="Proteomes" id="UP000253065">
    <property type="component" value="Unassembled WGS sequence"/>
</dbReference>
<evidence type="ECO:0000313" key="11">
    <source>
        <dbReference type="Proteomes" id="UP000252795"/>
    </source>
</evidence>
<name>A0A368UZ50_MARNT</name>
<evidence type="ECO:0000256" key="6">
    <source>
        <dbReference type="ARBA" id="ARBA00023136"/>
    </source>
</evidence>
<dbReference type="GO" id="GO:0005886">
    <property type="term" value="C:plasma membrane"/>
    <property type="evidence" value="ECO:0007669"/>
    <property type="project" value="UniProtKB-SubCell"/>
</dbReference>
<keyword evidence="12" id="KW-1185">Reference proteome</keyword>
<evidence type="ECO:0000313" key="9">
    <source>
        <dbReference type="EMBL" id="RBP72428.1"/>
    </source>
</evidence>
<dbReference type="PROSITE" id="PS50850">
    <property type="entry name" value="MFS"/>
    <property type="match status" value="1"/>
</dbReference>
<comment type="subcellular location">
    <subcellularLocation>
        <location evidence="1">Cell membrane</location>
        <topology evidence="1">Multi-pass membrane protein</topology>
    </subcellularLocation>
</comment>
<evidence type="ECO:0000256" key="3">
    <source>
        <dbReference type="ARBA" id="ARBA00022475"/>
    </source>
</evidence>
<evidence type="ECO:0000256" key="2">
    <source>
        <dbReference type="ARBA" id="ARBA00022448"/>
    </source>
</evidence>
<dbReference type="PANTHER" id="PTHR43266">
    <property type="entry name" value="MACROLIDE-EFFLUX PROTEIN"/>
    <property type="match status" value="1"/>
</dbReference>
<dbReference type="InterPro" id="IPR011701">
    <property type="entry name" value="MFS"/>
</dbReference>
<dbReference type="GO" id="GO:0022857">
    <property type="term" value="F:transmembrane transporter activity"/>
    <property type="evidence" value="ECO:0007669"/>
    <property type="project" value="InterPro"/>
</dbReference>
<proteinExistence type="predicted"/>
<dbReference type="SUPFAM" id="SSF103473">
    <property type="entry name" value="MFS general substrate transporter"/>
    <property type="match status" value="1"/>
</dbReference>
<dbReference type="AlphaFoldDB" id="A0A368UZ50"/>
<feature type="transmembrane region" description="Helical" evidence="7">
    <location>
        <begin position="274"/>
        <end position="295"/>
    </location>
</feature>
<evidence type="ECO:0000313" key="10">
    <source>
        <dbReference type="EMBL" id="RCW33355.1"/>
    </source>
</evidence>
<dbReference type="InterPro" id="IPR036259">
    <property type="entry name" value="MFS_trans_sf"/>
</dbReference>
<dbReference type="Proteomes" id="UP000252795">
    <property type="component" value="Unassembled WGS sequence"/>
</dbReference>
<keyword evidence="5 7" id="KW-1133">Transmembrane helix</keyword>
<evidence type="ECO:0000256" key="1">
    <source>
        <dbReference type="ARBA" id="ARBA00004651"/>
    </source>
</evidence>
<keyword evidence="4 7" id="KW-0812">Transmembrane</keyword>
<reference evidence="10 11" key="1">
    <citation type="submission" date="2018-07" db="EMBL/GenBank/DDBJ databases">
        <title>Freshwater and sediment microbial communities from various areas in North America, analyzing microbe dynamics in response to fracking.</title>
        <authorList>
            <person name="Lamendella R."/>
        </authorList>
    </citation>
    <scope>NUCLEOTIDE SEQUENCE [LARGE SCALE GENOMIC DNA]</scope>
    <source>
        <strain evidence="10 11">114E</strain>
        <strain evidence="9 12">114E_o</strain>
    </source>
</reference>
<evidence type="ECO:0000259" key="8">
    <source>
        <dbReference type="PROSITE" id="PS50850"/>
    </source>
</evidence>
<dbReference type="Gene3D" id="1.20.1250.20">
    <property type="entry name" value="MFS general substrate transporter like domains"/>
    <property type="match status" value="1"/>
</dbReference>
<accession>A0A368UZ50</accession>
<dbReference type="EMBL" id="QNSA01000007">
    <property type="protein sequence ID" value="RBP72428.1"/>
    <property type="molecule type" value="Genomic_DNA"/>
</dbReference>
<evidence type="ECO:0000256" key="7">
    <source>
        <dbReference type="SAM" id="Phobius"/>
    </source>
</evidence>
<feature type="transmembrane region" description="Helical" evidence="7">
    <location>
        <begin position="386"/>
        <end position="411"/>
    </location>
</feature>
<gene>
    <name evidence="10" type="ORF">DET51_10726</name>
    <name evidence="9" type="ORF">DET64_10726</name>
</gene>
<dbReference type="Pfam" id="PF07690">
    <property type="entry name" value="MFS_1"/>
    <property type="match status" value="1"/>
</dbReference>
<feature type="transmembrane region" description="Helical" evidence="7">
    <location>
        <begin position="34"/>
        <end position="57"/>
    </location>
</feature>
<evidence type="ECO:0000256" key="5">
    <source>
        <dbReference type="ARBA" id="ARBA00022989"/>
    </source>
</evidence>
<dbReference type="PANTHER" id="PTHR43266:SF2">
    <property type="entry name" value="MAJOR FACILITATOR SUPERFAMILY (MFS) PROFILE DOMAIN-CONTAINING PROTEIN"/>
    <property type="match status" value="1"/>
</dbReference>
<evidence type="ECO:0000313" key="12">
    <source>
        <dbReference type="Proteomes" id="UP000253065"/>
    </source>
</evidence>
<sequence>MLLESDFYHNLSASDAVTGEAMLEILRHRTYRHLFLAQVVALLGTGLATVALSLLAFDLAGEQAGQVLGTAMAIKMVAYVLIAPLASALAENIPRRALLVSLDVVRAATALALPFVTEVWEVYVLIAVLQSASAAFTPTFQSTIPETLPDEDDYTKALSLSRLAYDLENLISPALAALILLATSWQALFWGTVIGFIASALLVVSVALPTRTKSEKRRGVYDRAKAGFKVFMATPRLRGVMALNLVVSLAGAMVIVNTVVLVQGRFGLTEQHTAMAFAAFGAGSMLAALALPALLKRWQDRQVMLTGGWILISGLILTMAVRSLEWLLPVWAWLGVGFSTAQTPIGRVLTRSSHAEDRPALFAAQFSLSHAGWLVAYPLAGWLGSTAGMTVTLLVLLGLALGGLILALKLWPSLDPSERWHNHVDLPGDHPHVANASNSGVHRHNYVIDSLHPKWPD</sequence>
<organism evidence="10 11">
    <name type="scientific">Marinobacter nauticus</name>
    <name type="common">Marinobacter hydrocarbonoclasticus</name>
    <name type="synonym">Marinobacter aquaeolei</name>
    <dbReference type="NCBI Taxonomy" id="2743"/>
    <lineage>
        <taxon>Bacteria</taxon>
        <taxon>Pseudomonadati</taxon>
        <taxon>Pseudomonadota</taxon>
        <taxon>Gammaproteobacteria</taxon>
        <taxon>Pseudomonadales</taxon>
        <taxon>Marinobacteraceae</taxon>
        <taxon>Marinobacter</taxon>
    </lineage>
</organism>
<keyword evidence="6 7" id="KW-0472">Membrane</keyword>
<feature type="domain" description="Major facilitator superfamily (MFS) profile" evidence="8">
    <location>
        <begin position="30"/>
        <end position="415"/>
    </location>
</feature>
<dbReference type="CDD" id="cd06173">
    <property type="entry name" value="MFS_MefA_like"/>
    <property type="match status" value="1"/>
</dbReference>
<keyword evidence="3" id="KW-1003">Cell membrane</keyword>
<feature type="transmembrane region" description="Helical" evidence="7">
    <location>
        <begin position="242"/>
        <end position="262"/>
    </location>
</feature>
<protein>
    <submittedName>
        <fullName evidence="9 10">MFS family arabinose efflux permease</fullName>
    </submittedName>
</protein>
<dbReference type="InterPro" id="IPR020846">
    <property type="entry name" value="MFS_dom"/>
</dbReference>
<feature type="transmembrane region" description="Helical" evidence="7">
    <location>
        <begin position="69"/>
        <end position="90"/>
    </location>
</feature>
<comment type="caution">
    <text evidence="10">The sequence shown here is derived from an EMBL/GenBank/DDBJ whole genome shotgun (WGS) entry which is preliminary data.</text>
</comment>
<feature type="transmembrane region" description="Helical" evidence="7">
    <location>
        <begin position="307"/>
        <end position="324"/>
    </location>
</feature>
<feature type="transmembrane region" description="Helical" evidence="7">
    <location>
        <begin position="188"/>
        <end position="208"/>
    </location>
</feature>
<evidence type="ECO:0000256" key="4">
    <source>
        <dbReference type="ARBA" id="ARBA00022692"/>
    </source>
</evidence>
<keyword evidence="2" id="KW-0813">Transport</keyword>
<dbReference type="EMBL" id="QPJB01000007">
    <property type="protein sequence ID" value="RCW33355.1"/>
    <property type="molecule type" value="Genomic_DNA"/>
</dbReference>